<dbReference type="AlphaFoldDB" id="A0A7S4VCH8"/>
<dbReference type="Gene3D" id="3.40.220.10">
    <property type="entry name" value="Leucine Aminopeptidase, subunit E, domain 1"/>
    <property type="match status" value="1"/>
</dbReference>
<dbReference type="EMBL" id="HBNR01055013">
    <property type="protein sequence ID" value="CAE4621184.1"/>
    <property type="molecule type" value="Transcribed_RNA"/>
</dbReference>
<gene>
    <name evidence="3" type="ORF">AMON00008_LOCUS38643</name>
</gene>
<dbReference type="InterPro" id="IPR012664">
    <property type="entry name" value="CHP02452"/>
</dbReference>
<dbReference type="PANTHER" id="PTHR35596:SF1">
    <property type="entry name" value="MICROBIAL-TYPE PARG CATALYTIC DOMAIN-CONTAINING PROTEIN"/>
    <property type="match status" value="1"/>
</dbReference>
<dbReference type="InterPro" id="IPR043472">
    <property type="entry name" value="Macro_dom-like"/>
</dbReference>
<protein>
    <recommendedName>
        <fullName evidence="2">Microbial-type PARG catalytic domain-containing protein</fullName>
    </recommendedName>
</protein>
<feature type="region of interest" description="Disordered" evidence="1">
    <location>
        <begin position="25"/>
        <end position="108"/>
    </location>
</feature>
<dbReference type="NCBIfam" id="TIGR02452">
    <property type="entry name" value="TIGR02452 family protein"/>
    <property type="match status" value="1"/>
</dbReference>
<proteinExistence type="predicted"/>
<evidence type="ECO:0000256" key="1">
    <source>
        <dbReference type="SAM" id="MobiDB-lite"/>
    </source>
</evidence>
<name>A0A7S4VCH8_9DINO</name>
<evidence type="ECO:0000313" key="3">
    <source>
        <dbReference type="EMBL" id="CAE4621184.1"/>
    </source>
</evidence>
<accession>A0A7S4VCH8</accession>
<feature type="domain" description="Microbial-type PARG catalytic" evidence="2">
    <location>
        <begin position="104"/>
        <end position="168"/>
    </location>
</feature>
<dbReference type="InterPro" id="IPR019261">
    <property type="entry name" value="PARG_cat_microbial"/>
</dbReference>
<dbReference type="PANTHER" id="PTHR35596">
    <property type="entry name" value="DUF2263 DOMAIN-CONTAINING PROTEIN"/>
    <property type="match status" value="1"/>
</dbReference>
<organism evidence="3">
    <name type="scientific">Alexandrium monilatum</name>
    <dbReference type="NCBI Taxonomy" id="311494"/>
    <lineage>
        <taxon>Eukaryota</taxon>
        <taxon>Sar</taxon>
        <taxon>Alveolata</taxon>
        <taxon>Dinophyceae</taxon>
        <taxon>Gonyaulacales</taxon>
        <taxon>Pyrocystaceae</taxon>
        <taxon>Alexandrium</taxon>
    </lineage>
</organism>
<reference evidence="3" key="1">
    <citation type="submission" date="2021-01" db="EMBL/GenBank/DDBJ databases">
        <authorList>
            <person name="Corre E."/>
            <person name="Pelletier E."/>
            <person name="Niang G."/>
            <person name="Scheremetjew M."/>
            <person name="Finn R."/>
            <person name="Kale V."/>
            <person name="Holt S."/>
            <person name="Cochrane G."/>
            <person name="Meng A."/>
            <person name="Brown T."/>
            <person name="Cohen L."/>
        </authorList>
    </citation>
    <scope>NUCLEOTIDE SEQUENCE</scope>
    <source>
        <strain evidence="3">CCMP3105</strain>
    </source>
</reference>
<sequence length="323" mass="33912">MSRPPGKALDLAAVYRETRKRLARYAAQGSLPQPEGPVVYDSDGGEPAAPPHAPGAPAEPQQPDSEPKEGSAAAHAGSQQHPREPEALGGDADGRPLAPSGPPPSRRCCFAVSSDDTVSAAVRISVSAGRPAFTLSFASKNLPGGAVASGVLAQEECVFRQTALSLLLPPEVRPSCYPLPPGRVVVCRRVAVVRGPHPAYEWLSEPYVLIDVATSAAAQKPPLTECGEQYSDGGVEMRMRAASVLRAAVRNGSTHLVLGAWGCGGFRNPARGLAEVFRGLIVDEGFARFFAHVEFAIPGQGKHVKAFSEVFRDLLDEAGAEAL</sequence>
<dbReference type="Pfam" id="PF10021">
    <property type="entry name" value="PARG_cat_microb"/>
    <property type="match status" value="1"/>
</dbReference>
<evidence type="ECO:0000259" key="2">
    <source>
        <dbReference type="Pfam" id="PF10021"/>
    </source>
</evidence>